<dbReference type="GO" id="GO:0000978">
    <property type="term" value="F:RNA polymerase II cis-regulatory region sequence-specific DNA binding"/>
    <property type="evidence" value="ECO:0007669"/>
    <property type="project" value="TreeGrafter"/>
</dbReference>
<evidence type="ECO:0000256" key="1">
    <source>
        <dbReference type="SAM" id="Coils"/>
    </source>
</evidence>
<feature type="domain" description="Transcription activator GCR1-like" evidence="2">
    <location>
        <begin position="389"/>
        <end position="469"/>
    </location>
</feature>
<proteinExistence type="predicted"/>
<dbReference type="Gene3D" id="1.10.443.20">
    <property type="entry name" value="Centromere DNA-binding protein complex CBF3 subunit, domain 2"/>
    <property type="match status" value="1"/>
</dbReference>
<evidence type="ECO:0000313" key="5">
    <source>
        <dbReference type="Proteomes" id="UP000016801"/>
    </source>
</evidence>
<dbReference type="STRING" id="1111077.M1VZH7"/>
<dbReference type="GO" id="GO:0060963">
    <property type="term" value="P:positive regulation of ribosomal protein gene transcription by RNA polymerase II"/>
    <property type="evidence" value="ECO:0007669"/>
    <property type="project" value="TreeGrafter"/>
</dbReference>
<keyword evidence="5" id="KW-1185">Reference proteome</keyword>
<reference evidence="4" key="1">
    <citation type="submission" date="2011-10" db="EMBL/GenBank/DDBJ databases">
        <authorList>
            <person name="MIPS"/>
        </authorList>
    </citation>
    <scope>NUCLEOTIDE SEQUENCE</scope>
    <source>
        <strain evidence="4">20.1</strain>
    </source>
</reference>
<dbReference type="Pfam" id="PF16787">
    <property type="entry name" value="NDC10_II"/>
    <property type="match status" value="1"/>
</dbReference>
<dbReference type="InterPro" id="IPR022210">
    <property type="entry name" value="TF_GCR1-like"/>
</dbReference>
<accession>M1VZH7</accession>
<comment type="caution">
    <text evidence="4">The sequence shown here is derived from an EMBL/GenBank/DDBJ whole genome shotgun (WGS) entry which is preliminary data.</text>
</comment>
<dbReference type="eggNOG" id="ENOG502SSBX">
    <property type="taxonomic scope" value="Eukaryota"/>
</dbReference>
<dbReference type="InterPro" id="IPR031872">
    <property type="entry name" value="NDC10_II"/>
</dbReference>
<dbReference type="AlphaFoldDB" id="M1VZH7"/>
<evidence type="ECO:0000313" key="4">
    <source>
        <dbReference type="EMBL" id="CCE34937.1"/>
    </source>
</evidence>
<dbReference type="PANTHER" id="PTHR37784">
    <property type="entry name" value="PROTEIN MSN1"/>
    <property type="match status" value="1"/>
</dbReference>
<reference evidence="4" key="2">
    <citation type="journal article" date="2013" name="PLoS Genet.">
        <title>Plant-symbiotic fungi as chemical engineers: Multi-genome analysis of the Clavicipitaceae reveals dynamics of alkaloid loci.</title>
        <authorList>
            <person name="Schardl C.L."/>
            <person name="Young C.A."/>
            <person name="Hesse U."/>
            <person name="Amyotte S.G."/>
            <person name="Andreeva K."/>
            <person name="Calie P.J."/>
            <person name="Fleetwood D.J."/>
            <person name="Haws D.C."/>
            <person name="Moore N."/>
            <person name="Oeser B."/>
            <person name="Panaccione D.G."/>
            <person name="Schweri K.K."/>
            <person name="Voisey C.R."/>
            <person name="Farman M.L."/>
            <person name="Jaromczyk J.W."/>
            <person name="Roe B.A."/>
            <person name="O'Sullivan D.M."/>
            <person name="Scott B."/>
            <person name="Tudzynski P."/>
            <person name="An Z."/>
            <person name="Arnaoudova E.G."/>
            <person name="Bullock C.T."/>
            <person name="Charlton N.D."/>
            <person name="Chen L."/>
            <person name="Cox M."/>
            <person name="Dinkins R.D."/>
            <person name="Florea S."/>
            <person name="Glenn A.E."/>
            <person name="Gordon A."/>
            <person name="Gueldener U."/>
            <person name="Harris D.R."/>
            <person name="Hollin W."/>
            <person name="Jaromczyk J."/>
            <person name="Johnson R.D."/>
            <person name="Khan A.K."/>
            <person name="Leistner E."/>
            <person name="Leuchtmann A."/>
            <person name="Li C."/>
            <person name="Liu J."/>
            <person name="Liu J."/>
            <person name="Liu M."/>
            <person name="Mace W."/>
            <person name="Machado C."/>
            <person name="Nagabhyru P."/>
            <person name="Pan J."/>
            <person name="Schmid J."/>
            <person name="Sugawara K."/>
            <person name="Steiner U."/>
            <person name="Takach J.E."/>
            <person name="Tanaka E."/>
            <person name="Webb J.S."/>
            <person name="Wilson E.V."/>
            <person name="Wiseman J.L."/>
            <person name="Yoshida R."/>
            <person name="Zeng Z."/>
        </authorList>
    </citation>
    <scope>NUCLEOTIDE SEQUENCE [LARGE SCALE GENOMIC DNA]</scope>
    <source>
        <strain evidence="4">20.1</strain>
    </source>
</reference>
<dbReference type="PANTHER" id="PTHR37784:SF2">
    <property type="entry name" value="HIGH-OSMOLARITY-INDUCED TRANSCRIPTION PROTEIN 1"/>
    <property type="match status" value="1"/>
</dbReference>
<dbReference type="Pfam" id="PF12550">
    <property type="entry name" value="GCR1_C"/>
    <property type="match status" value="1"/>
</dbReference>
<dbReference type="InterPro" id="IPR038279">
    <property type="entry name" value="Ndc10_dom2_sf"/>
</dbReference>
<evidence type="ECO:0008006" key="6">
    <source>
        <dbReference type="Google" id="ProtNLM"/>
    </source>
</evidence>
<evidence type="ECO:0000259" key="2">
    <source>
        <dbReference type="Pfam" id="PF12550"/>
    </source>
</evidence>
<gene>
    <name evidence="4" type="ORF">CPUR_08876</name>
</gene>
<dbReference type="EMBL" id="CAGA01000185">
    <property type="protein sequence ID" value="CCE34937.1"/>
    <property type="molecule type" value="Genomic_DNA"/>
</dbReference>
<dbReference type="GO" id="GO:0000981">
    <property type="term" value="F:DNA-binding transcription factor activity, RNA polymerase II-specific"/>
    <property type="evidence" value="ECO:0007669"/>
    <property type="project" value="TreeGrafter"/>
</dbReference>
<name>M1VZH7_CLAP2</name>
<dbReference type="OrthoDB" id="5103085at2759"/>
<keyword evidence="1" id="KW-0175">Coiled coil</keyword>
<organism evidence="4 5">
    <name type="scientific">Claviceps purpurea (strain 20.1)</name>
    <name type="common">Ergot fungus</name>
    <name type="synonym">Sphacelia segetum</name>
    <dbReference type="NCBI Taxonomy" id="1111077"/>
    <lineage>
        <taxon>Eukaryota</taxon>
        <taxon>Fungi</taxon>
        <taxon>Dikarya</taxon>
        <taxon>Ascomycota</taxon>
        <taxon>Pezizomycotina</taxon>
        <taxon>Sordariomycetes</taxon>
        <taxon>Hypocreomycetidae</taxon>
        <taxon>Hypocreales</taxon>
        <taxon>Clavicipitaceae</taxon>
        <taxon>Claviceps</taxon>
    </lineage>
</organism>
<dbReference type="VEuPathDB" id="FungiDB:CPUR_08876"/>
<protein>
    <recommendedName>
        <fullName evidence="6">Ndc10 domain-containing protein</fullName>
    </recommendedName>
</protein>
<evidence type="ECO:0000259" key="3">
    <source>
        <dbReference type="Pfam" id="PF16787"/>
    </source>
</evidence>
<sequence>MSNGKTNQNGRIEYAGLLRHREIELCTMSAMANYLVWRWEKSGEDFPSFRTNKDWYDIQLLITSPQATTKEISYSTQQQWIHKIYSHLGIHITKVTHAGRGSGPKEAEKLGIDHDQIQRQGRWAGDAMHKGYLTSLPRAFMRGMAGFQSEHAGTYFIARAEVEPPKELLDLVFPELNYWLRQPTEDIATKSFLKLLEYLRLVFLQDSVLLRTRYPGHSLWNLPVFSHPSYQPFAEDVTKSLDVGHRDLDSQIRTAMPILGQQVLNLQSSLTAMMSTGFEKQQQQFEKQQQQFEKQQQHTQQLESKLDDFLGGRIAFQMTPVKLSHLVKTAVSIERGGSSTNSIGDSISITPIPFDPRLDTSTSTQNAAVTTSFATPSERPESSSLANRYSLSRNTHKVTDLHREWYVGYGGQPSIASLNDEHGCEWRKDWPGKDREFYSKRLAIMKHVKDKTHQGGSTDAAAAALEKYRVKHKLSLNALAMKIRKGESIEFS</sequence>
<feature type="coiled-coil region" evidence="1">
    <location>
        <begin position="278"/>
        <end position="305"/>
    </location>
</feature>
<dbReference type="InterPro" id="IPR052146">
    <property type="entry name" value="HOT1"/>
</dbReference>
<dbReference type="HOGENOM" id="CLU_049054_0_0_1"/>
<dbReference type="Proteomes" id="UP000016801">
    <property type="component" value="Unassembled WGS sequence"/>
</dbReference>
<feature type="domain" description="Ndc10" evidence="3">
    <location>
        <begin position="2"/>
        <end position="231"/>
    </location>
</feature>